<feature type="region of interest" description="Disordered" evidence="2">
    <location>
        <begin position="24"/>
        <end position="45"/>
    </location>
</feature>
<proteinExistence type="predicted"/>
<dbReference type="EMBL" id="HBFB01006795">
    <property type="protein sequence ID" value="CAD8669837.1"/>
    <property type="molecule type" value="Transcribed_RNA"/>
</dbReference>
<name>A0A7S0R814_9CHLO</name>
<sequence length="154" mass="16955">MLAALAPLASRIKRLTISGSPVTLPLHEPAAEDDSDSEEDSGDRVPLVMGSTQVRALGRALGSSLRSLTLSNCRITRRFWTSLWHALPQLGELQLGFGLQGAVNATTLACFCARAPRRLALRLPDGEDEEWWVEVMEEVQKALQPYDNIMVEID</sequence>
<evidence type="ECO:0000313" key="3">
    <source>
        <dbReference type="EMBL" id="CAD8669837.1"/>
    </source>
</evidence>
<gene>
    <name evidence="3" type="ORF">CLEI1391_LOCUS3805</name>
</gene>
<feature type="compositionally biased region" description="Acidic residues" evidence="2">
    <location>
        <begin position="31"/>
        <end position="41"/>
    </location>
</feature>
<comment type="subcellular location">
    <subcellularLocation>
        <location evidence="1">Cytoplasm</location>
        <location evidence="1">Cytoskeleton</location>
        <location evidence="1">Cilium axoneme</location>
    </subcellularLocation>
</comment>
<evidence type="ECO:0000256" key="2">
    <source>
        <dbReference type="SAM" id="MobiDB-lite"/>
    </source>
</evidence>
<accession>A0A7S0R814</accession>
<dbReference type="AlphaFoldDB" id="A0A7S0R814"/>
<organism evidence="3">
    <name type="scientific">Chlamydomonas leiostraca</name>
    <dbReference type="NCBI Taxonomy" id="1034604"/>
    <lineage>
        <taxon>Eukaryota</taxon>
        <taxon>Viridiplantae</taxon>
        <taxon>Chlorophyta</taxon>
        <taxon>core chlorophytes</taxon>
        <taxon>Chlorophyceae</taxon>
        <taxon>CS clade</taxon>
        <taxon>Chlamydomonadales</taxon>
        <taxon>Chlamydomonadaceae</taxon>
        <taxon>Chlamydomonas</taxon>
    </lineage>
</organism>
<dbReference type="InterPro" id="IPR032675">
    <property type="entry name" value="LRR_dom_sf"/>
</dbReference>
<protein>
    <submittedName>
        <fullName evidence="3">Uncharacterized protein</fullName>
    </submittedName>
</protein>
<dbReference type="GO" id="GO:0005930">
    <property type="term" value="C:axoneme"/>
    <property type="evidence" value="ECO:0007669"/>
    <property type="project" value="UniProtKB-SubCell"/>
</dbReference>
<evidence type="ECO:0000256" key="1">
    <source>
        <dbReference type="ARBA" id="ARBA00004430"/>
    </source>
</evidence>
<reference evidence="3" key="1">
    <citation type="submission" date="2021-01" db="EMBL/GenBank/DDBJ databases">
        <authorList>
            <person name="Corre E."/>
            <person name="Pelletier E."/>
            <person name="Niang G."/>
            <person name="Scheremetjew M."/>
            <person name="Finn R."/>
            <person name="Kale V."/>
            <person name="Holt S."/>
            <person name="Cochrane G."/>
            <person name="Meng A."/>
            <person name="Brown T."/>
            <person name="Cohen L."/>
        </authorList>
    </citation>
    <scope>NUCLEOTIDE SEQUENCE</scope>
    <source>
        <strain evidence="3">SAG 11-49</strain>
    </source>
</reference>
<dbReference type="Gene3D" id="3.80.10.10">
    <property type="entry name" value="Ribonuclease Inhibitor"/>
    <property type="match status" value="1"/>
</dbReference>